<evidence type="ECO:0008006" key="4">
    <source>
        <dbReference type="Google" id="ProtNLM"/>
    </source>
</evidence>
<proteinExistence type="inferred from homology"/>
<dbReference type="SUPFAM" id="SSF51735">
    <property type="entry name" value="NAD(P)-binding Rossmann-fold domains"/>
    <property type="match status" value="1"/>
</dbReference>
<evidence type="ECO:0000313" key="3">
    <source>
        <dbReference type="EMBL" id="ECJ4507840.1"/>
    </source>
</evidence>
<dbReference type="GO" id="GO:0016491">
    <property type="term" value="F:oxidoreductase activity"/>
    <property type="evidence" value="ECO:0007669"/>
    <property type="project" value="UniProtKB-KW"/>
</dbReference>
<organism evidence="3">
    <name type="scientific">Salmonella enterica subsp. salamae</name>
    <dbReference type="NCBI Taxonomy" id="59202"/>
    <lineage>
        <taxon>Bacteria</taxon>
        <taxon>Pseudomonadati</taxon>
        <taxon>Pseudomonadota</taxon>
        <taxon>Gammaproteobacteria</taxon>
        <taxon>Enterobacterales</taxon>
        <taxon>Enterobacteriaceae</taxon>
        <taxon>Salmonella</taxon>
    </lineage>
</organism>
<dbReference type="Pfam" id="PF00106">
    <property type="entry name" value="adh_short"/>
    <property type="match status" value="1"/>
</dbReference>
<dbReference type="PANTHER" id="PTHR43639">
    <property type="entry name" value="OXIDOREDUCTASE, SHORT-CHAIN DEHYDROGENASE/REDUCTASE FAMILY (AFU_ORTHOLOGUE AFUA_5G02870)"/>
    <property type="match status" value="1"/>
</dbReference>
<accession>A0A5Y3XEU9</accession>
<sequence length="169" mass="18054">MSFVTVACAGIGFACAQDIVKQRGKVTLITREDNAVALSDAGHIPGDHVTKWGTTDLADISAPQRIVGYAQKQFWRGDGLVNNVACFPRNNLKSITTDVPDMLMAVNLRVPFISYKRAFDEIGPKTPSVTVVNIGSINAYCGQPDLLGYSLSKGALQTMTRNLAGAHAG</sequence>
<dbReference type="AlphaFoldDB" id="A0A5Y3XEU9"/>
<reference evidence="3" key="1">
    <citation type="submission" date="2018-06" db="EMBL/GenBank/DDBJ databases">
        <authorList>
            <person name="Ashton P.M."/>
            <person name="Dallman T."/>
            <person name="Nair S."/>
            <person name="De Pinna E."/>
            <person name="Peters T."/>
            <person name="Grant K."/>
        </authorList>
    </citation>
    <scope>NUCLEOTIDE SEQUENCE [LARGE SCALE GENOMIC DNA]</scope>
    <source>
        <strain evidence="3">318584</strain>
    </source>
</reference>
<keyword evidence="2" id="KW-0560">Oxidoreductase</keyword>
<comment type="similarity">
    <text evidence="1">Belongs to the short-chain dehydrogenases/reductases (SDR) family.</text>
</comment>
<dbReference type="PANTHER" id="PTHR43639:SF1">
    <property type="entry name" value="SHORT-CHAIN DEHYDROGENASE_REDUCTASE FAMILY PROTEIN"/>
    <property type="match status" value="1"/>
</dbReference>
<dbReference type="InterPro" id="IPR002347">
    <property type="entry name" value="SDR_fam"/>
</dbReference>
<gene>
    <name evidence="3" type="ORF">DNU24_19540</name>
</gene>
<dbReference type="PRINTS" id="PR00081">
    <property type="entry name" value="GDHRDH"/>
</dbReference>
<dbReference type="InterPro" id="IPR036291">
    <property type="entry name" value="NAD(P)-bd_dom_sf"/>
</dbReference>
<comment type="caution">
    <text evidence="3">The sequence shown here is derived from an EMBL/GenBank/DDBJ whole genome shotgun (WGS) entry which is preliminary data.</text>
</comment>
<evidence type="ECO:0000256" key="2">
    <source>
        <dbReference type="ARBA" id="ARBA00023002"/>
    </source>
</evidence>
<dbReference type="CDD" id="cd05233">
    <property type="entry name" value="SDR_c"/>
    <property type="match status" value="1"/>
</dbReference>
<name>A0A5Y3XEU9_SALER</name>
<dbReference type="Gene3D" id="3.40.50.720">
    <property type="entry name" value="NAD(P)-binding Rossmann-like Domain"/>
    <property type="match status" value="1"/>
</dbReference>
<evidence type="ECO:0000256" key="1">
    <source>
        <dbReference type="ARBA" id="ARBA00006484"/>
    </source>
</evidence>
<protein>
    <recommendedName>
        <fullName evidence="4">SDR family NAD(P)-dependent oxidoreductase</fullName>
    </recommendedName>
</protein>
<dbReference type="Proteomes" id="UP000839747">
    <property type="component" value="Unassembled WGS sequence"/>
</dbReference>
<dbReference type="EMBL" id="AAIYKG010000024">
    <property type="protein sequence ID" value="ECJ4507840.1"/>
    <property type="molecule type" value="Genomic_DNA"/>
</dbReference>